<dbReference type="SUPFAM" id="SSF58104">
    <property type="entry name" value="Methyl-accepting chemotaxis protein (MCP) signaling domain"/>
    <property type="match status" value="1"/>
</dbReference>
<gene>
    <name evidence="4" type="ORF">JOC83_001883</name>
</gene>
<dbReference type="PROSITE" id="PS50111">
    <property type="entry name" value="CHEMOTAXIS_TRANSDUC_2"/>
    <property type="match status" value="1"/>
</dbReference>
<evidence type="ECO:0000256" key="2">
    <source>
        <dbReference type="PROSITE-ProRule" id="PRU00284"/>
    </source>
</evidence>
<dbReference type="InterPro" id="IPR044398">
    <property type="entry name" value="Globin-sensor_dom"/>
</dbReference>
<dbReference type="SMART" id="SM00283">
    <property type="entry name" value="MA"/>
    <property type="match status" value="1"/>
</dbReference>
<proteinExistence type="predicted"/>
<organism evidence="4 5">
    <name type="scientific">Priestia iocasae</name>
    <dbReference type="NCBI Taxonomy" id="2291674"/>
    <lineage>
        <taxon>Bacteria</taxon>
        <taxon>Bacillati</taxon>
        <taxon>Bacillota</taxon>
        <taxon>Bacilli</taxon>
        <taxon>Bacillales</taxon>
        <taxon>Bacillaceae</taxon>
        <taxon>Priestia</taxon>
    </lineage>
</organism>
<protein>
    <submittedName>
        <fullName evidence="4">Heme-based aerotactic transducer</fullName>
    </submittedName>
</protein>
<keyword evidence="5" id="KW-1185">Reference proteome</keyword>
<dbReference type="PANTHER" id="PTHR32089:SF118">
    <property type="entry name" value="HEME-BASED AEROTACTIC TRANSDUCER HEMAT"/>
    <property type="match status" value="1"/>
</dbReference>
<dbReference type="InterPro" id="IPR012292">
    <property type="entry name" value="Globin/Proto"/>
</dbReference>
<reference evidence="4 5" key="1">
    <citation type="submission" date="2021-01" db="EMBL/GenBank/DDBJ databases">
        <title>Genomic Encyclopedia of Type Strains, Phase IV (KMG-IV): sequencing the most valuable type-strain genomes for metagenomic binning, comparative biology and taxonomic classification.</title>
        <authorList>
            <person name="Goeker M."/>
        </authorList>
    </citation>
    <scope>NUCLEOTIDE SEQUENCE [LARGE SCALE GENOMIC DNA]</scope>
    <source>
        <strain evidence="4 5">DSM 104297</strain>
    </source>
</reference>
<name>A0ABS2QWB9_9BACI</name>
<dbReference type="Gene3D" id="1.10.490.10">
    <property type="entry name" value="Globins"/>
    <property type="match status" value="1"/>
</dbReference>
<dbReference type="InterPro" id="IPR039379">
    <property type="entry name" value="Protoglobin_sensor_dom"/>
</dbReference>
<evidence type="ECO:0000313" key="4">
    <source>
        <dbReference type="EMBL" id="MBM7703036.1"/>
    </source>
</evidence>
<dbReference type="EMBL" id="JAFBFC010000003">
    <property type="protein sequence ID" value="MBM7703036.1"/>
    <property type="molecule type" value="Genomic_DNA"/>
</dbReference>
<dbReference type="PANTHER" id="PTHR32089">
    <property type="entry name" value="METHYL-ACCEPTING CHEMOTAXIS PROTEIN MCPB"/>
    <property type="match status" value="1"/>
</dbReference>
<dbReference type="InterPro" id="IPR004089">
    <property type="entry name" value="MCPsignal_dom"/>
</dbReference>
<sequence>MGWFRKSKESDIQTEVTTKHDVRLDVTNPLINKQMQMIHLTTDDLINVVEVKSIVLEHIDEIVTQFYAIIDKQPHLVEIINQHSSVDRLKQTLRQHIIELFDGQIDEQFLIKRKNIAKMHVKIGLEPVWYLCAFQNLLTAFITTFSTYINSKETCTQTIISVTKLLSLEQQLVLEAYNHEYERIRQSLEDEKATIQDKITYTSSVLASLSDETNEFVGSIHKQAQQVVTYANQSSELAEIVEKESLESKQKLDDEKQMMSDIQTSTLQIQEKMKGLEHTSQQINQIVAIVTSIAEQTNLLALNASIESARAGEHGKGFAVVAQEVRKLAEETKNSIANISTFIHDIHQQIDSISKLTGNVAALTKETTSHMSNINSFFDNVLKITTQNKQQTMKTQEELEVISSVITQLTERIEQIAASSDNLKTLSTQIEGDHSHTLIN</sequence>
<dbReference type="Proteomes" id="UP000809829">
    <property type="component" value="Unassembled WGS sequence"/>
</dbReference>
<comment type="caution">
    <text evidence="4">The sequence shown here is derived from an EMBL/GenBank/DDBJ whole genome shotgun (WGS) entry which is preliminary data.</text>
</comment>
<dbReference type="Pfam" id="PF00015">
    <property type="entry name" value="MCPsignal"/>
    <property type="match status" value="1"/>
</dbReference>
<feature type="domain" description="Methyl-accepting transducer" evidence="3">
    <location>
        <begin position="211"/>
        <end position="424"/>
    </location>
</feature>
<accession>A0ABS2QWB9</accession>
<dbReference type="SUPFAM" id="SSF46458">
    <property type="entry name" value="Globin-like"/>
    <property type="match status" value="1"/>
</dbReference>
<dbReference type="RefSeq" id="WP_205186500.1">
    <property type="nucleotide sequence ID" value="NZ_JAFBFC010000003.1"/>
</dbReference>
<dbReference type="CDD" id="cd01068">
    <property type="entry name" value="globin_sensor"/>
    <property type="match status" value="1"/>
</dbReference>
<dbReference type="InterPro" id="IPR009050">
    <property type="entry name" value="Globin-like_sf"/>
</dbReference>
<keyword evidence="1 2" id="KW-0807">Transducer</keyword>
<evidence type="ECO:0000313" key="5">
    <source>
        <dbReference type="Proteomes" id="UP000809829"/>
    </source>
</evidence>
<evidence type="ECO:0000259" key="3">
    <source>
        <dbReference type="PROSITE" id="PS50111"/>
    </source>
</evidence>
<dbReference type="Gene3D" id="1.10.287.950">
    <property type="entry name" value="Methyl-accepting chemotaxis protein"/>
    <property type="match status" value="1"/>
</dbReference>
<evidence type="ECO:0000256" key="1">
    <source>
        <dbReference type="ARBA" id="ARBA00023224"/>
    </source>
</evidence>
<dbReference type="Pfam" id="PF11563">
    <property type="entry name" value="Protoglobin"/>
    <property type="match status" value="1"/>
</dbReference>